<organism evidence="1">
    <name type="scientific">Alexandrium monilatum</name>
    <dbReference type="NCBI Taxonomy" id="311494"/>
    <lineage>
        <taxon>Eukaryota</taxon>
        <taxon>Sar</taxon>
        <taxon>Alveolata</taxon>
        <taxon>Dinophyceae</taxon>
        <taxon>Gonyaulacales</taxon>
        <taxon>Pyrocystaceae</taxon>
        <taxon>Alexandrium</taxon>
    </lineage>
</organism>
<name>A0A7S4UIK9_9DINO</name>
<protein>
    <submittedName>
        <fullName evidence="1">Uncharacterized protein</fullName>
    </submittedName>
</protein>
<accession>A0A7S4UIK9</accession>
<proteinExistence type="predicted"/>
<reference evidence="1" key="1">
    <citation type="submission" date="2021-01" db="EMBL/GenBank/DDBJ databases">
        <authorList>
            <person name="Corre E."/>
            <person name="Pelletier E."/>
            <person name="Niang G."/>
            <person name="Scheremetjew M."/>
            <person name="Finn R."/>
            <person name="Kale V."/>
            <person name="Holt S."/>
            <person name="Cochrane G."/>
            <person name="Meng A."/>
            <person name="Brown T."/>
            <person name="Cohen L."/>
        </authorList>
    </citation>
    <scope>NUCLEOTIDE SEQUENCE</scope>
    <source>
        <strain evidence="1">CCMP3105</strain>
    </source>
</reference>
<gene>
    <name evidence="1" type="ORF">AMON00008_LOCUS9927</name>
</gene>
<sequence>MAWNATLGCYEYPLVVGPEGRAEFRLLLEGDWERCVYPDRAEAGLEDGHQIQGPDDGGALGEWAIRGREGSRFRVHFYPAANRRPHKVWWEPSVDEASGVLMESGPLGENDQRDKDLRLDAVPEQISLDDLLEQVCPQWAGIARSELARMGIQDTDELKEAVAGSLAQWCKATLGERVVALLRKRFGIERAA</sequence>
<evidence type="ECO:0000313" key="1">
    <source>
        <dbReference type="EMBL" id="CAE4570308.1"/>
    </source>
</evidence>
<dbReference type="EMBL" id="HBNR01015211">
    <property type="protein sequence ID" value="CAE4570308.1"/>
    <property type="molecule type" value="Transcribed_RNA"/>
</dbReference>
<dbReference type="AlphaFoldDB" id="A0A7S4UIK9"/>